<evidence type="ECO:0000256" key="1">
    <source>
        <dbReference type="SAM" id="Coils"/>
    </source>
</evidence>
<keyword evidence="1" id="KW-0175">Coiled coil</keyword>
<dbReference type="EMBL" id="CAJOBE010000639">
    <property type="protein sequence ID" value="CAF3669145.1"/>
    <property type="molecule type" value="Genomic_DNA"/>
</dbReference>
<dbReference type="OrthoDB" id="10054174at2759"/>
<gene>
    <name evidence="7" type="ORF">FNK824_LOCUS7074</name>
    <name evidence="5" type="ORF">JXQ802_LOCUS17270</name>
    <name evidence="6" type="ORF">OTI717_LOCUS6202</name>
    <name evidence="4" type="ORF">PYM288_LOCUS14018</name>
    <name evidence="2" type="ORF">RFH988_LOCUS4549</name>
    <name evidence="3" type="ORF">SEV965_LOCUS4419</name>
</gene>
<evidence type="ECO:0000313" key="3">
    <source>
        <dbReference type="EMBL" id="CAF0877032.1"/>
    </source>
</evidence>
<evidence type="ECO:0000313" key="9">
    <source>
        <dbReference type="Proteomes" id="UP000663874"/>
    </source>
</evidence>
<dbReference type="EMBL" id="CAJOAX010000426">
    <property type="protein sequence ID" value="CAF3588900.1"/>
    <property type="molecule type" value="Genomic_DNA"/>
</dbReference>
<evidence type="ECO:0000313" key="8">
    <source>
        <dbReference type="Proteomes" id="UP000663870"/>
    </source>
</evidence>
<dbReference type="AlphaFoldDB" id="A0A818S8A8"/>
<proteinExistence type="predicted"/>
<dbReference type="EMBL" id="CAJNOL010000434">
    <property type="protein sequence ID" value="CAF1062961.1"/>
    <property type="molecule type" value="Genomic_DNA"/>
</dbReference>
<dbReference type="EMBL" id="CAJNOH010000296">
    <property type="protein sequence ID" value="CAF0989091.1"/>
    <property type="molecule type" value="Genomic_DNA"/>
</dbReference>
<feature type="coiled-coil region" evidence="1">
    <location>
        <begin position="184"/>
        <end position="211"/>
    </location>
</feature>
<reference evidence="7" key="1">
    <citation type="submission" date="2021-02" db="EMBL/GenBank/DDBJ databases">
        <authorList>
            <person name="Nowell W R."/>
        </authorList>
    </citation>
    <scope>NUCLEOTIDE SEQUENCE</scope>
</reference>
<dbReference type="Proteomes" id="UP000663882">
    <property type="component" value="Unassembled WGS sequence"/>
</dbReference>
<dbReference type="Proteomes" id="UP000663870">
    <property type="component" value="Unassembled WGS sequence"/>
</dbReference>
<dbReference type="Proteomes" id="UP000663889">
    <property type="component" value="Unassembled WGS sequence"/>
</dbReference>
<accession>A0A818S8A8</accession>
<dbReference type="EMBL" id="CAJNOU010000125">
    <property type="protein sequence ID" value="CAF0877032.1"/>
    <property type="molecule type" value="Genomic_DNA"/>
</dbReference>
<comment type="caution">
    <text evidence="7">The sequence shown here is derived from an EMBL/GenBank/DDBJ whole genome shotgun (WGS) entry which is preliminary data.</text>
</comment>
<evidence type="ECO:0000313" key="7">
    <source>
        <dbReference type="EMBL" id="CAF3669145.1"/>
    </source>
</evidence>
<keyword evidence="8" id="KW-1185">Reference proteome</keyword>
<sequence length="322" mass="35348">MAAIFNALFGTYPEPEQQNIVTNQTDIAIKNANVSESLHTSVVADDIRVNSIISSEAQANLTLHNKVNIDNLITQLSTTHTQVDQYSRARTNEINEQAKKSIADILASTQRQQEQLLCDANHRHLTIENEYKLQLQKAVEALDAVKAKTLADLERDLQARQQIIMFEAKQQIDAINNQANTEKLNALVEAQEQAKQNIANLTDQIVVLDQQEAQNLLQSTTTTIITSHAQTVENTQNITTIPVTETVIATDDQKVTNVVDNQMQLAIKGPSELVPAPTIPTTNEGNTTAFGTNTGASELTTPIAVSTNVETEIKSAQDNIIF</sequence>
<name>A0A818S8A8_9BILA</name>
<organism evidence="7 9">
    <name type="scientific">Rotaria sordida</name>
    <dbReference type="NCBI Taxonomy" id="392033"/>
    <lineage>
        <taxon>Eukaryota</taxon>
        <taxon>Metazoa</taxon>
        <taxon>Spiralia</taxon>
        <taxon>Gnathifera</taxon>
        <taxon>Rotifera</taxon>
        <taxon>Eurotatoria</taxon>
        <taxon>Bdelloidea</taxon>
        <taxon>Philodinida</taxon>
        <taxon>Philodinidae</taxon>
        <taxon>Rotaria</taxon>
    </lineage>
</organism>
<protein>
    <submittedName>
        <fullName evidence="7">Uncharacterized protein</fullName>
    </submittedName>
</protein>
<dbReference type="Proteomes" id="UP000663854">
    <property type="component" value="Unassembled WGS sequence"/>
</dbReference>
<evidence type="ECO:0000313" key="5">
    <source>
        <dbReference type="EMBL" id="CAF1062961.1"/>
    </source>
</evidence>
<dbReference type="EMBL" id="CAJNOO010000119">
    <property type="protein sequence ID" value="CAF0813397.1"/>
    <property type="molecule type" value="Genomic_DNA"/>
</dbReference>
<dbReference type="Proteomes" id="UP000663874">
    <property type="component" value="Unassembled WGS sequence"/>
</dbReference>
<dbReference type="Proteomes" id="UP000663823">
    <property type="component" value="Unassembled WGS sequence"/>
</dbReference>
<evidence type="ECO:0000313" key="2">
    <source>
        <dbReference type="EMBL" id="CAF0813397.1"/>
    </source>
</evidence>
<evidence type="ECO:0000313" key="6">
    <source>
        <dbReference type="EMBL" id="CAF3588900.1"/>
    </source>
</evidence>
<evidence type="ECO:0000313" key="4">
    <source>
        <dbReference type="EMBL" id="CAF0989091.1"/>
    </source>
</evidence>